<evidence type="ECO:0000313" key="1">
    <source>
        <dbReference type="EMBL" id="AHF00272.1"/>
    </source>
</evidence>
<dbReference type="Proteomes" id="UP000005289">
    <property type="component" value="Chromosome"/>
</dbReference>
<dbReference type="KEGG" id="tti:THITH_15135"/>
<name>W0DP91_9GAMM</name>
<sequence>MLFATRDRVRVFQLLSSPSFPKIWRKLRTAKLLPQLEMAAQRTQQDRDRLAVDVLRSACFDAADFVDRRSWAQYSNLAADVSGKAKVLRRLLSDLPLDMLQMAAEVQTTMNREDVSKLHGRLAADLKTLAALCALESPRPTKIQPRKPNAPRAHATARAGFLGSEFGRMFAAPHWALISQVVNAIDDPIPPMTPRDVKDACKKGG</sequence>
<gene>
    <name evidence="1" type="ORF">THITH_15135</name>
</gene>
<dbReference type="AlphaFoldDB" id="W0DP91"/>
<protein>
    <submittedName>
        <fullName evidence="1">Uncharacterized protein</fullName>
    </submittedName>
</protein>
<accession>W0DP91</accession>
<reference evidence="1 2" key="1">
    <citation type="submission" date="2013-12" db="EMBL/GenBank/DDBJ databases">
        <authorList>
            <consortium name="DOE Joint Genome Institute"/>
            <person name="Muyzer G."/>
            <person name="Huntemann M."/>
            <person name="Han J."/>
            <person name="Chen A."/>
            <person name="Kyrpides N."/>
            <person name="Mavromatis K."/>
            <person name="Markowitz V."/>
            <person name="Palaniappan K."/>
            <person name="Ivanova N."/>
            <person name="Schaumberg A."/>
            <person name="Pati A."/>
            <person name="Liolios K."/>
            <person name="Nordberg H.P."/>
            <person name="Cantor M.N."/>
            <person name="Hua S.X."/>
            <person name="Woyke T."/>
        </authorList>
    </citation>
    <scope>NUCLEOTIDE SEQUENCE [LARGE SCALE GENOMIC DNA]</scope>
    <source>
        <strain evidence="1 2">ARh 1</strain>
    </source>
</reference>
<proteinExistence type="predicted"/>
<dbReference type="HOGENOM" id="CLU_1337008_0_0_6"/>
<keyword evidence="2" id="KW-1185">Reference proteome</keyword>
<dbReference type="EMBL" id="CP007029">
    <property type="protein sequence ID" value="AHF00272.1"/>
    <property type="molecule type" value="Genomic_DNA"/>
</dbReference>
<organism evidence="1 2">
    <name type="scientific">Thioalkalivibrio paradoxus ARh 1</name>
    <dbReference type="NCBI Taxonomy" id="713585"/>
    <lineage>
        <taxon>Bacteria</taxon>
        <taxon>Pseudomonadati</taxon>
        <taxon>Pseudomonadota</taxon>
        <taxon>Gammaproteobacteria</taxon>
        <taxon>Chromatiales</taxon>
        <taxon>Ectothiorhodospiraceae</taxon>
        <taxon>Thioalkalivibrio</taxon>
    </lineage>
</organism>
<evidence type="ECO:0000313" key="2">
    <source>
        <dbReference type="Proteomes" id="UP000005289"/>
    </source>
</evidence>
<dbReference type="STRING" id="713585.THITH_15135"/>